<keyword evidence="4" id="KW-1185">Reference proteome</keyword>
<feature type="transmembrane region" description="Helical" evidence="1">
    <location>
        <begin position="49"/>
        <end position="71"/>
    </location>
</feature>
<keyword evidence="1" id="KW-0472">Membrane</keyword>
<evidence type="ECO:0000313" key="2">
    <source>
        <dbReference type="EMBL" id="MCT4372978.1"/>
    </source>
</evidence>
<reference evidence="4" key="2">
    <citation type="submission" date="2023-07" db="EMBL/GenBank/DDBJ databases">
        <title>Yangia mangrovi SAOS 153D genome.</title>
        <authorList>
            <person name="Verma A."/>
            <person name="Pal Y."/>
            <person name="Sundharam S."/>
            <person name="Bisht B."/>
            <person name="Srinivasan K."/>
        </authorList>
    </citation>
    <scope>NUCLEOTIDE SEQUENCE [LARGE SCALE GENOMIC DNA]</scope>
    <source>
        <strain evidence="4">SAOS 153D</strain>
    </source>
</reference>
<dbReference type="AlphaFoldDB" id="A0A2A3JSU9"/>
<gene>
    <name evidence="2" type="ORF">CLG85_022805</name>
    <name evidence="3" type="ORF">CLG85_15995</name>
</gene>
<evidence type="ECO:0000313" key="4">
    <source>
        <dbReference type="Proteomes" id="UP000217448"/>
    </source>
</evidence>
<reference evidence="2" key="3">
    <citation type="submission" date="2024-05" db="EMBL/GenBank/DDBJ databases">
        <title>Yangia mangrovi SAOS 153D genome.</title>
        <authorList>
            <person name="Verma A."/>
            <person name="Pal Y."/>
            <person name="Sundharam S."/>
            <person name="Bisht B."/>
            <person name="Srinivasan K."/>
        </authorList>
    </citation>
    <scope>NUCLEOTIDE SEQUENCE</scope>
    <source>
        <strain evidence="2">SAOS 153D</strain>
    </source>
</reference>
<dbReference type="RefSeq" id="WP_095883154.1">
    <property type="nucleotide sequence ID" value="NZ_NTHN02000062.1"/>
</dbReference>
<sequence length="114" mass="12585">MESALRSFERRQRAVTQKHRKLARGYVTRLNRNGVIEHKPLRKVKLPRLGGLLIALMCFLVFKGAMLASLGVAHYGEHVALLTDGSVADKLGAWVLGVDPVTLWIGMLLQGILA</sequence>
<evidence type="ECO:0000313" key="3">
    <source>
        <dbReference type="EMBL" id="PBD18202.1"/>
    </source>
</evidence>
<organism evidence="3">
    <name type="scientific">Alloyangia mangrovi</name>
    <dbReference type="NCBI Taxonomy" id="1779329"/>
    <lineage>
        <taxon>Bacteria</taxon>
        <taxon>Pseudomonadati</taxon>
        <taxon>Pseudomonadota</taxon>
        <taxon>Alphaproteobacteria</taxon>
        <taxon>Rhodobacterales</taxon>
        <taxon>Roseobacteraceae</taxon>
        <taxon>Alloyangia</taxon>
    </lineage>
</organism>
<feature type="transmembrane region" description="Helical" evidence="1">
    <location>
        <begin position="91"/>
        <end position="113"/>
    </location>
</feature>
<reference evidence="3" key="1">
    <citation type="submission" date="2017-09" db="EMBL/GenBank/DDBJ databases">
        <title>Yangia sp. SAOS 153D whole genome sequencing.</title>
        <authorList>
            <person name="Verma A."/>
            <person name="Krishnamurthi S."/>
        </authorList>
    </citation>
    <scope>NUCLEOTIDE SEQUENCE [LARGE SCALE GENOMIC DNA]</scope>
    <source>
        <strain evidence="3">SAOS 153D</strain>
    </source>
</reference>
<comment type="caution">
    <text evidence="3">The sequence shown here is derived from an EMBL/GenBank/DDBJ whole genome shotgun (WGS) entry which is preliminary data.</text>
</comment>
<evidence type="ECO:0000256" key="1">
    <source>
        <dbReference type="SAM" id="Phobius"/>
    </source>
</evidence>
<name>A0A2A3JSU9_9RHOB</name>
<dbReference type="EMBL" id="NTHN01000267">
    <property type="protein sequence ID" value="PBD18202.1"/>
    <property type="molecule type" value="Genomic_DNA"/>
</dbReference>
<dbReference type="Proteomes" id="UP000217448">
    <property type="component" value="Unassembled WGS sequence"/>
</dbReference>
<dbReference type="EMBL" id="NTHN02000062">
    <property type="protein sequence ID" value="MCT4372978.1"/>
    <property type="molecule type" value="Genomic_DNA"/>
</dbReference>
<accession>A0A2A3JSU9</accession>
<proteinExistence type="predicted"/>
<protein>
    <submittedName>
        <fullName evidence="3">Uncharacterized protein</fullName>
    </submittedName>
</protein>
<keyword evidence="1" id="KW-0812">Transmembrane</keyword>
<keyword evidence="1" id="KW-1133">Transmembrane helix</keyword>
<dbReference type="OrthoDB" id="7866534at2"/>